<name>A0ABV5JTC5_9ACTN</name>
<reference evidence="2 3" key="1">
    <citation type="submission" date="2024-09" db="EMBL/GenBank/DDBJ databases">
        <authorList>
            <person name="Sun Q."/>
            <person name="Mori K."/>
        </authorList>
    </citation>
    <scope>NUCLEOTIDE SEQUENCE [LARGE SCALE GENOMIC DNA]</scope>
    <source>
        <strain evidence="2 3">CCM 7659</strain>
    </source>
</reference>
<dbReference type="EMBL" id="JBHMDY010000012">
    <property type="protein sequence ID" value="MFB9261051.1"/>
    <property type="molecule type" value="Genomic_DNA"/>
</dbReference>
<evidence type="ECO:0000313" key="3">
    <source>
        <dbReference type="Proteomes" id="UP001589700"/>
    </source>
</evidence>
<gene>
    <name evidence="2" type="ORF">ACFFVD_14720</name>
</gene>
<accession>A0ABV5JTC5</accession>
<evidence type="ECO:0000256" key="1">
    <source>
        <dbReference type="SAM" id="Phobius"/>
    </source>
</evidence>
<keyword evidence="1" id="KW-0812">Transmembrane</keyword>
<dbReference type="RefSeq" id="WP_182631934.1">
    <property type="nucleotide sequence ID" value="NZ_JAALDM010000101.1"/>
</dbReference>
<proteinExistence type="predicted"/>
<protein>
    <submittedName>
        <fullName evidence="2">Uncharacterized protein</fullName>
    </submittedName>
</protein>
<sequence>MWDLTTALQATAVVAAGALALPPVARGAGGFCAVIGLLGVLQGRTWAPTVAALGLLAWFVGHWSFAVRHDVRYRSTIALWVIDRTPLRWTIPRYWQLRRQRRQTVAR</sequence>
<dbReference type="Proteomes" id="UP001589700">
    <property type="component" value="Unassembled WGS sequence"/>
</dbReference>
<evidence type="ECO:0000313" key="2">
    <source>
        <dbReference type="EMBL" id="MFB9261051.1"/>
    </source>
</evidence>
<comment type="caution">
    <text evidence="2">The sequence shown here is derived from an EMBL/GenBank/DDBJ whole genome shotgun (WGS) entry which is preliminary data.</text>
</comment>
<organism evidence="2 3">
    <name type="scientific">Dietzia aerolata</name>
    <dbReference type="NCBI Taxonomy" id="595984"/>
    <lineage>
        <taxon>Bacteria</taxon>
        <taxon>Bacillati</taxon>
        <taxon>Actinomycetota</taxon>
        <taxon>Actinomycetes</taxon>
        <taxon>Mycobacteriales</taxon>
        <taxon>Dietziaceae</taxon>
        <taxon>Dietzia</taxon>
    </lineage>
</organism>
<keyword evidence="3" id="KW-1185">Reference proteome</keyword>
<feature type="transmembrane region" description="Helical" evidence="1">
    <location>
        <begin position="44"/>
        <end position="65"/>
    </location>
</feature>
<keyword evidence="1" id="KW-0472">Membrane</keyword>
<keyword evidence="1" id="KW-1133">Transmembrane helix</keyword>